<keyword evidence="7" id="KW-1185">Reference proteome</keyword>
<dbReference type="SUPFAM" id="SSF52540">
    <property type="entry name" value="P-loop containing nucleoside triphosphate hydrolases"/>
    <property type="match status" value="1"/>
</dbReference>
<dbReference type="PANTHER" id="PTHR42798:SF6">
    <property type="entry name" value="CELL DIVISION ATP-BINDING PROTEIN FTSE"/>
    <property type="match status" value="1"/>
</dbReference>
<evidence type="ECO:0000313" key="6">
    <source>
        <dbReference type="EMBL" id="MBA0016251.1"/>
    </source>
</evidence>
<gene>
    <name evidence="6" type="ORF">HZR21_03655</name>
</gene>
<protein>
    <submittedName>
        <fullName evidence="6">ABC transporter ATP-binding protein</fullName>
    </submittedName>
</protein>
<dbReference type="InterPro" id="IPR003593">
    <property type="entry name" value="AAA+_ATPase"/>
</dbReference>
<evidence type="ECO:0000256" key="2">
    <source>
        <dbReference type="ARBA" id="ARBA00022448"/>
    </source>
</evidence>
<feature type="domain" description="ABC transporter" evidence="5">
    <location>
        <begin position="2"/>
        <end position="217"/>
    </location>
</feature>
<dbReference type="EMBL" id="JACBNY010000004">
    <property type="protein sequence ID" value="MBA0016251.1"/>
    <property type="molecule type" value="Genomic_DNA"/>
</dbReference>
<dbReference type="InterPro" id="IPR003439">
    <property type="entry name" value="ABC_transporter-like_ATP-bd"/>
</dbReference>
<dbReference type="SMART" id="SM00382">
    <property type="entry name" value="AAA"/>
    <property type="match status" value="1"/>
</dbReference>
<evidence type="ECO:0000256" key="4">
    <source>
        <dbReference type="ARBA" id="ARBA00022840"/>
    </source>
</evidence>
<proteinExistence type="inferred from homology"/>
<evidence type="ECO:0000256" key="1">
    <source>
        <dbReference type="ARBA" id="ARBA00005417"/>
    </source>
</evidence>
<dbReference type="GO" id="GO:0016887">
    <property type="term" value="F:ATP hydrolysis activity"/>
    <property type="evidence" value="ECO:0007669"/>
    <property type="project" value="InterPro"/>
</dbReference>
<dbReference type="RefSeq" id="WP_180746490.1">
    <property type="nucleotide sequence ID" value="NZ_CBCRWQ010000004.1"/>
</dbReference>
<comment type="similarity">
    <text evidence="1">Belongs to the ABC transporter superfamily.</text>
</comment>
<sequence length="219" mass="24553">MLETKNLGFWYQDPANALFMDVNLQFEPGNMYAILGKSGSGKTTFLSLISALESPKEGAILYNSENLDKIGLTRFRRQHLANVFQAYNLLTYMTAYQNVSSALEISGVKKENKRDFITESLKSVAITEDLHHKKVAQLSGGQQQRVAIVRAMITGADIIVADEPTGNLDEETGREMIALFEKIAHEQNKIVILVTHDSDIAKRSDVTYELKDKVFHVRS</sequence>
<dbReference type="PROSITE" id="PS00211">
    <property type="entry name" value="ABC_TRANSPORTER_1"/>
    <property type="match status" value="1"/>
</dbReference>
<dbReference type="InterPro" id="IPR017871">
    <property type="entry name" value="ABC_transporter-like_CS"/>
</dbReference>
<reference evidence="6 7" key="1">
    <citation type="submission" date="2020-07" db="EMBL/GenBank/DDBJ databases">
        <authorList>
            <person name="Hilgarth M."/>
            <person name="Werum V."/>
            <person name="Vogel R.F."/>
        </authorList>
    </citation>
    <scope>NUCLEOTIDE SEQUENCE [LARGE SCALE GENOMIC DNA]</scope>
    <source>
        <strain evidence="6 7">DSM 28961</strain>
    </source>
</reference>
<dbReference type="InterPro" id="IPR027417">
    <property type="entry name" value="P-loop_NTPase"/>
</dbReference>
<dbReference type="AlphaFoldDB" id="A0A7V8N091"/>
<keyword evidence="4 6" id="KW-0067">ATP-binding</keyword>
<dbReference type="PROSITE" id="PS50893">
    <property type="entry name" value="ABC_TRANSPORTER_2"/>
    <property type="match status" value="1"/>
</dbReference>
<dbReference type="Gene3D" id="3.40.50.300">
    <property type="entry name" value="P-loop containing nucleotide triphosphate hydrolases"/>
    <property type="match status" value="1"/>
</dbReference>
<dbReference type="GeneID" id="303194607"/>
<evidence type="ECO:0000259" key="5">
    <source>
        <dbReference type="PROSITE" id="PS50893"/>
    </source>
</evidence>
<keyword evidence="2" id="KW-0813">Transport</keyword>
<accession>A0A7V8N091</accession>
<organism evidence="6 7">
    <name type="scientific">Pseudolactococcus laudensis</name>
    <dbReference type="NCBI Taxonomy" id="1494461"/>
    <lineage>
        <taxon>Bacteria</taxon>
        <taxon>Bacillati</taxon>
        <taxon>Bacillota</taxon>
        <taxon>Bacilli</taxon>
        <taxon>Lactobacillales</taxon>
        <taxon>Streptococcaceae</taxon>
        <taxon>Pseudolactococcus</taxon>
    </lineage>
</organism>
<dbReference type="Proteomes" id="UP000530186">
    <property type="component" value="Unassembled WGS sequence"/>
</dbReference>
<dbReference type="Pfam" id="PF00005">
    <property type="entry name" value="ABC_tran"/>
    <property type="match status" value="1"/>
</dbReference>
<keyword evidence="3" id="KW-0547">Nucleotide-binding</keyword>
<dbReference type="PANTHER" id="PTHR42798">
    <property type="entry name" value="LIPOPROTEIN-RELEASING SYSTEM ATP-BINDING PROTEIN LOLD"/>
    <property type="match status" value="1"/>
</dbReference>
<dbReference type="CDD" id="cd03255">
    <property type="entry name" value="ABC_MJ0796_LolCDE_FtsE"/>
    <property type="match status" value="1"/>
</dbReference>
<comment type="caution">
    <text evidence="6">The sequence shown here is derived from an EMBL/GenBank/DDBJ whole genome shotgun (WGS) entry which is preliminary data.</text>
</comment>
<evidence type="ECO:0000313" key="7">
    <source>
        <dbReference type="Proteomes" id="UP000530186"/>
    </source>
</evidence>
<dbReference type="GO" id="GO:0005524">
    <property type="term" value="F:ATP binding"/>
    <property type="evidence" value="ECO:0007669"/>
    <property type="project" value="UniProtKB-KW"/>
</dbReference>
<evidence type="ECO:0000256" key="3">
    <source>
        <dbReference type="ARBA" id="ARBA00022741"/>
    </source>
</evidence>
<dbReference type="InterPro" id="IPR017911">
    <property type="entry name" value="MacB-like_ATP-bd"/>
</dbReference>
<name>A0A7V8N091_9LACT</name>